<evidence type="ECO:0000256" key="1">
    <source>
        <dbReference type="SAM" id="MobiDB-lite"/>
    </source>
</evidence>
<feature type="compositionally biased region" description="Polar residues" evidence="1">
    <location>
        <begin position="148"/>
        <end position="165"/>
    </location>
</feature>
<feature type="compositionally biased region" description="Low complexity" evidence="1">
    <location>
        <begin position="92"/>
        <end position="103"/>
    </location>
</feature>
<accession>A0A9P3LMP2</accession>
<gene>
    <name evidence="2" type="ORF">PsYK624_170680</name>
</gene>
<keyword evidence="3" id="KW-1185">Reference proteome</keyword>
<protein>
    <submittedName>
        <fullName evidence="2">Uncharacterized protein</fullName>
    </submittedName>
</protein>
<reference evidence="2 3" key="1">
    <citation type="submission" date="2021-08" db="EMBL/GenBank/DDBJ databases">
        <title>Draft Genome Sequence of Phanerochaete sordida strain YK-624.</title>
        <authorList>
            <person name="Mori T."/>
            <person name="Dohra H."/>
            <person name="Suzuki T."/>
            <person name="Kawagishi H."/>
            <person name="Hirai H."/>
        </authorList>
    </citation>
    <scope>NUCLEOTIDE SEQUENCE [LARGE SCALE GENOMIC DNA]</scope>
    <source>
        <strain evidence="2 3">YK-624</strain>
    </source>
</reference>
<sequence>MSQTFTPTDVVDMNKERDWSASLGMMDWDNTRIVFTKRTLIEFLRYTGTTVDTNFHNIQKLPKYATFGKLSAGESASTDAAQSAEVAATASAAAPAEEALTESPSGGFRPTRRVRTAPGGDTHDIFGHYTDDDALAAAPPRQAPVEPQTDSVAANLKNQASNQWEESPAPKAGFRPTRRVREMPGGRDSISEIL</sequence>
<feature type="region of interest" description="Disordered" evidence="1">
    <location>
        <begin position="139"/>
        <end position="194"/>
    </location>
</feature>
<organism evidence="2 3">
    <name type="scientific">Phanerochaete sordida</name>
    <dbReference type="NCBI Taxonomy" id="48140"/>
    <lineage>
        <taxon>Eukaryota</taxon>
        <taxon>Fungi</taxon>
        <taxon>Dikarya</taxon>
        <taxon>Basidiomycota</taxon>
        <taxon>Agaricomycotina</taxon>
        <taxon>Agaricomycetes</taxon>
        <taxon>Polyporales</taxon>
        <taxon>Phanerochaetaceae</taxon>
        <taxon>Phanerochaete</taxon>
    </lineage>
</organism>
<evidence type="ECO:0000313" key="3">
    <source>
        <dbReference type="Proteomes" id="UP000703269"/>
    </source>
</evidence>
<name>A0A9P3LMP2_9APHY</name>
<dbReference type="Proteomes" id="UP000703269">
    <property type="component" value="Unassembled WGS sequence"/>
</dbReference>
<evidence type="ECO:0000313" key="2">
    <source>
        <dbReference type="EMBL" id="GJF00767.1"/>
    </source>
</evidence>
<dbReference type="OrthoDB" id="4062651at2759"/>
<proteinExistence type="predicted"/>
<feature type="region of interest" description="Disordered" evidence="1">
    <location>
        <begin position="92"/>
        <end position="114"/>
    </location>
</feature>
<comment type="caution">
    <text evidence="2">The sequence shown here is derived from an EMBL/GenBank/DDBJ whole genome shotgun (WGS) entry which is preliminary data.</text>
</comment>
<dbReference type="EMBL" id="BPQB01000199">
    <property type="protein sequence ID" value="GJF00767.1"/>
    <property type="molecule type" value="Genomic_DNA"/>
</dbReference>
<dbReference type="AlphaFoldDB" id="A0A9P3LMP2"/>